<dbReference type="EMBL" id="BOOA01000010">
    <property type="protein sequence ID" value="GIH23398.1"/>
    <property type="molecule type" value="Genomic_DNA"/>
</dbReference>
<dbReference type="Gene3D" id="1.10.10.2120">
    <property type="match status" value="1"/>
</dbReference>
<organism evidence="2 3">
    <name type="scientific">Acrocarpospora phusangensis</name>
    <dbReference type="NCBI Taxonomy" id="1070424"/>
    <lineage>
        <taxon>Bacteria</taxon>
        <taxon>Bacillati</taxon>
        <taxon>Actinomycetota</taxon>
        <taxon>Actinomycetes</taxon>
        <taxon>Streptosporangiales</taxon>
        <taxon>Streptosporangiaceae</taxon>
        <taxon>Acrocarpospora</taxon>
    </lineage>
</organism>
<dbReference type="PANTHER" id="PTHR34180">
    <property type="entry name" value="PEPTIDASE C45"/>
    <property type="match status" value="1"/>
</dbReference>
<gene>
    <name evidence="2" type="ORF">Aph01nite_17080</name>
</gene>
<keyword evidence="3" id="KW-1185">Reference proteome</keyword>
<evidence type="ECO:0000313" key="2">
    <source>
        <dbReference type="EMBL" id="GIH23398.1"/>
    </source>
</evidence>
<comment type="caution">
    <text evidence="2">The sequence shown here is derived from an EMBL/GenBank/DDBJ whole genome shotgun (WGS) entry which is preliminary data.</text>
</comment>
<dbReference type="InterPro" id="IPR005079">
    <property type="entry name" value="Peptidase_C45_hydrolase"/>
</dbReference>
<dbReference type="Pfam" id="PF03417">
    <property type="entry name" value="AAT"/>
    <property type="match status" value="1"/>
</dbReference>
<evidence type="ECO:0000313" key="3">
    <source>
        <dbReference type="Proteomes" id="UP000640052"/>
    </source>
</evidence>
<dbReference type="Gene3D" id="3.60.60.10">
    <property type="entry name" value="Penicillin V Acylase, Chain A"/>
    <property type="match status" value="1"/>
</dbReference>
<feature type="domain" description="Peptidase C45 hydrolase" evidence="1">
    <location>
        <begin position="120"/>
        <end position="309"/>
    </location>
</feature>
<reference evidence="2" key="1">
    <citation type="submission" date="2021-01" db="EMBL/GenBank/DDBJ databases">
        <title>Whole genome shotgun sequence of Acrocarpospora phusangensis NBRC 108782.</title>
        <authorList>
            <person name="Komaki H."/>
            <person name="Tamura T."/>
        </authorList>
    </citation>
    <scope>NUCLEOTIDE SEQUENCE</scope>
    <source>
        <strain evidence="2">NBRC 108782</strain>
    </source>
</reference>
<dbReference type="InterPro" id="IPR047794">
    <property type="entry name" value="C45_proenzyme-like"/>
</dbReference>
<protein>
    <submittedName>
        <fullName evidence="2">Acyl-CoA--6-aminopenicillanic acid acyl-transferase</fullName>
    </submittedName>
</protein>
<evidence type="ECO:0000259" key="1">
    <source>
        <dbReference type="Pfam" id="PF03417"/>
    </source>
</evidence>
<name>A0A919Q9N1_9ACTN</name>
<proteinExistence type="predicted"/>
<dbReference type="Proteomes" id="UP000640052">
    <property type="component" value="Unassembled WGS sequence"/>
</dbReference>
<accession>A0A919Q9N1</accession>
<dbReference type="AlphaFoldDB" id="A0A919Q9N1"/>
<dbReference type="InterPro" id="IPR047801">
    <property type="entry name" value="Peptidase_C45"/>
</dbReference>
<dbReference type="NCBIfam" id="NF040521">
    <property type="entry name" value="C45_proenzyme"/>
    <property type="match status" value="1"/>
</dbReference>
<sequence length="360" mass="38908">MRMIRLRGTPSERGQAYGAQARDEIDEAVRVYRRWFASFARMSWDEVRAAALPHQKWLEESSPRHAGEIAGIAAGSERDVTEIVALNFRTEIAYRAVGGAALSECTVLGADATATIGGHVYVAQNWDWLTELLPVTVLLDVEFEGGRFVTVTEPGMLAKFGVNAAGVGLCVNLLGSDTHGLGGSFHTLAREVLESGSAVEAAWAVTGSRRAGSGNYLIGAASGELVDLEFNPVGYELHFPGNGTLAHTNHFLGQDPGVRDRLRFLPGLSPGTYFRQDRAQRLLAAEAEPGVDVAGLQRILRDHYGAPEGICRHDRPAGGGREVLGQTNVSVIIDLTAAELHYTLGCPCERDYERMVLPWA</sequence>
<dbReference type="PANTHER" id="PTHR34180:SF1">
    <property type="entry name" value="BETA-ALANYL-DOPAMINE_CARCININE HYDROLASE"/>
    <property type="match status" value="1"/>
</dbReference>